<protein>
    <submittedName>
        <fullName evidence="1">Uncharacterized protein</fullName>
    </submittedName>
</protein>
<organism evidence="1">
    <name type="scientific">Ananas comosus var. bracteatus</name>
    <name type="common">red pineapple</name>
    <dbReference type="NCBI Taxonomy" id="296719"/>
    <lineage>
        <taxon>Eukaryota</taxon>
        <taxon>Viridiplantae</taxon>
        <taxon>Streptophyta</taxon>
        <taxon>Embryophyta</taxon>
        <taxon>Tracheophyta</taxon>
        <taxon>Spermatophyta</taxon>
        <taxon>Magnoliopsida</taxon>
        <taxon>Liliopsida</taxon>
        <taxon>Poales</taxon>
        <taxon>Bromeliaceae</taxon>
        <taxon>Bromelioideae</taxon>
        <taxon>Ananas</taxon>
    </lineage>
</organism>
<name>A0A6V7NT86_ANACO</name>
<reference evidence="1" key="1">
    <citation type="submission" date="2020-07" db="EMBL/GenBank/DDBJ databases">
        <authorList>
            <person name="Lin J."/>
        </authorList>
    </citation>
    <scope>NUCLEOTIDE SEQUENCE</scope>
</reference>
<proteinExistence type="predicted"/>
<accession>A0A6V7NT86</accession>
<dbReference type="EMBL" id="LR862141">
    <property type="protein sequence ID" value="CAD1821584.1"/>
    <property type="molecule type" value="Genomic_DNA"/>
</dbReference>
<dbReference type="AlphaFoldDB" id="A0A6V7NT86"/>
<gene>
    <name evidence="1" type="ORF">CB5_LOCUS4795</name>
</gene>
<sequence length="253" mass="28120">MTASGKHRLGGRLRNMVRHGRIQGREKHGGGIIYGTIGFRAMGSRSLTIASPDPPPKATAARSMEENCFGVVGEFRRSRLRVQHTASGESEEHELCTLDVLVTQNMVPSAQKRPFLQGHWIAAVSLGAYFIPPAPYKYLVYVPFELFLPVLHRELRFCSLIPPITCFDPVYMTLASWSLIELDRDTLHTRLGSSHECHSGGGRCAFALVSCMPVRLALHGLISVESHRLRLLLLLIMIEARASRVRALPDEPS</sequence>
<evidence type="ECO:0000313" key="1">
    <source>
        <dbReference type="EMBL" id="CAD1821584.1"/>
    </source>
</evidence>